<dbReference type="PRINTS" id="PR00032">
    <property type="entry name" value="HTHARAC"/>
</dbReference>
<organism evidence="5">
    <name type="scientific">Roseihalotalea indica</name>
    <dbReference type="NCBI Taxonomy" id="2867963"/>
    <lineage>
        <taxon>Bacteria</taxon>
        <taxon>Pseudomonadati</taxon>
        <taxon>Bacteroidota</taxon>
        <taxon>Cytophagia</taxon>
        <taxon>Cytophagales</taxon>
        <taxon>Catalimonadaceae</taxon>
        <taxon>Roseihalotalea</taxon>
    </lineage>
</organism>
<feature type="domain" description="HTH araC/xylS-type" evidence="4">
    <location>
        <begin position="179"/>
        <end position="277"/>
    </location>
</feature>
<evidence type="ECO:0000256" key="2">
    <source>
        <dbReference type="ARBA" id="ARBA00023125"/>
    </source>
</evidence>
<dbReference type="Pfam" id="PF12833">
    <property type="entry name" value="HTH_18"/>
    <property type="match status" value="1"/>
</dbReference>
<gene>
    <name evidence="5" type="ORF">K4G66_02140</name>
</gene>
<reference evidence="5" key="1">
    <citation type="journal article" date="2023" name="Comput. Struct. Biotechnol. J.">
        <title>Discovery of a novel marine Bacteroidetes with a rich repertoire of carbohydrate-active enzymes.</title>
        <authorList>
            <person name="Chen B."/>
            <person name="Liu G."/>
            <person name="Chen Q."/>
            <person name="Wang H."/>
            <person name="Liu L."/>
            <person name="Tang K."/>
        </authorList>
    </citation>
    <scope>NUCLEOTIDE SEQUENCE</scope>
    <source>
        <strain evidence="5">TK19036</strain>
    </source>
</reference>
<dbReference type="PROSITE" id="PS00041">
    <property type="entry name" value="HTH_ARAC_FAMILY_1"/>
    <property type="match status" value="1"/>
</dbReference>
<evidence type="ECO:0000256" key="1">
    <source>
        <dbReference type="ARBA" id="ARBA00023015"/>
    </source>
</evidence>
<dbReference type="InterPro" id="IPR020449">
    <property type="entry name" value="Tscrpt_reg_AraC-type_HTH"/>
</dbReference>
<dbReference type="Gene3D" id="1.10.10.60">
    <property type="entry name" value="Homeodomain-like"/>
    <property type="match status" value="1"/>
</dbReference>
<keyword evidence="3" id="KW-0804">Transcription</keyword>
<dbReference type="InterPro" id="IPR018062">
    <property type="entry name" value="HTH_AraC-typ_CS"/>
</dbReference>
<keyword evidence="1" id="KW-0805">Transcription regulation</keyword>
<keyword evidence="2" id="KW-0238">DNA-binding</keyword>
<evidence type="ECO:0000259" key="4">
    <source>
        <dbReference type="PROSITE" id="PS01124"/>
    </source>
</evidence>
<proteinExistence type="predicted"/>
<dbReference type="EMBL" id="CP120682">
    <property type="protein sequence ID" value="WKN37508.1"/>
    <property type="molecule type" value="Genomic_DNA"/>
</dbReference>
<dbReference type="InterPro" id="IPR050204">
    <property type="entry name" value="AraC_XylS_family_regulators"/>
</dbReference>
<dbReference type="InterPro" id="IPR054015">
    <property type="entry name" value="ExsA-like_N"/>
</dbReference>
<dbReference type="AlphaFoldDB" id="A0AA49JE33"/>
<dbReference type="SMART" id="SM00342">
    <property type="entry name" value="HTH_ARAC"/>
    <property type="match status" value="1"/>
</dbReference>
<sequence length="281" mass="32480">MILHHQKFDFKGQCLIEKVIIEAPFRFAVDFHDEACFIYFSEGTATLNSPHEQTRIAPQESVLLKCGPYFADLIQRHTAGRYDILVFHLFPHILRTLYQHELPSFVKPSERKSFIRKVVPDDTVQKFVESLYFYFDHPSLVSDDLLELKVKELILLLVQTKNATSIERLFAELFTPREVTIQEVVQQHLFSDISVEDLARLAHTSVSTFNRQFQNLFQSTPANYIKTKRLERARELLAVSTFTVGEIAFQTGFHDVAHFSRSFKAAYGTSPSDYRLSVNKA</sequence>
<dbReference type="InterPro" id="IPR009057">
    <property type="entry name" value="Homeodomain-like_sf"/>
</dbReference>
<evidence type="ECO:0000256" key="3">
    <source>
        <dbReference type="ARBA" id="ARBA00023163"/>
    </source>
</evidence>
<dbReference type="Pfam" id="PF22200">
    <property type="entry name" value="ExsA_N"/>
    <property type="match status" value="1"/>
</dbReference>
<evidence type="ECO:0000313" key="5">
    <source>
        <dbReference type="EMBL" id="WKN37508.1"/>
    </source>
</evidence>
<reference evidence="5" key="2">
    <citation type="journal article" date="2024" name="Antonie Van Leeuwenhoek">
        <title>Roseihalotalea indica gen. nov., sp. nov., a halophilic Bacteroidetes from mesopelagic Southwest Indian Ocean with higher carbohydrate metabolic potential.</title>
        <authorList>
            <person name="Chen B."/>
            <person name="Zhang M."/>
            <person name="Lin D."/>
            <person name="Ye J."/>
            <person name="Tang K."/>
        </authorList>
    </citation>
    <scope>NUCLEOTIDE SEQUENCE</scope>
    <source>
        <strain evidence="5">TK19036</strain>
    </source>
</reference>
<accession>A0AA49JE33</accession>
<dbReference type="PANTHER" id="PTHR46796">
    <property type="entry name" value="HTH-TYPE TRANSCRIPTIONAL ACTIVATOR RHAS-RELATED"/>
    <property type="match status" value="1"/>
</dbReference>
<dbReference type="GO" id="GO:0043565">
    <property type="term" value="F:sequence-specific DNA binding"/>
    <property type="evidence" value="ECO:0007669"/>
    <property type="project" value="InterPro"/>
</dbReference>
<dbReference type="InterPro" id="IPR018060">
    <property type="entry name" value="HTH_AraC"/>
</dbReference>
<protein>
    <submittedName>
        <fullName evidence="5">Helix-turn-helix transcriptional regulator</fullName>
    </submittedName>
</protein>
<dbReference type="GO" id="GO:0003700">
    <property type="term" value="F:DNA-binding transcription factor activity"/>
    <property type="evidence" value="ECO:0007669"/>
    <property type="project" value="InterPro"/>
</dbReference>
<dbReference type="SUPFAM" id="SSF46689">
    <property type="entry name" value="Homeodomain-like"/>
    <property type="match status" value="2"/>
</dbReference>
<dbReference type="PROSITE" id="PS01124">
    <property type="entry name" value="HTH_ARAC_FAMILY_2"/>
    <property type="match status" value="1"/>
</dbReference>
<name>A0AA49JE33_9BACT</name>